<keyword evidence="7" id="KW-1185">Reference proteome</keyword>
<dbReference type="Pfam" id="PF00069">
    <property type="entry name" value="Pkinase"/>
    <property type="match status" value="1"/>
</dbReference>
<dbReference type="PROSITE" id="PS50011">
    <property type="entry name" value="PROTEIN_KINASE_DOM"/>
    <property type="match status" value="1"/>
</dbReference>
<dbReference type="PROSITE" id="PS00107">
    <property type="entry name" value="PROTEIN_KINASE_ATP"/>
    <property type="match status" value="1"/>
</dbReference>
<protein>
    <recommendedName>
        <fullName evidence="5">Protein kinase domain-containing protein</fullName>
    </recommendedName>
</protein>
<dbReference type="Gene3D" id="1.10.510.10">
    <property type="entry name" value="Transferase(Phosphotransferase) domain 1"/>
    <property type="match status" value="1"/>
</dbReference>
<dbReference type="PROSITE" id="PS00109">
    <property type="entry name" value="PROTEIN_KINASE_TYR"/>
    <property type="match status" value="1"/>
</dbReference>
<dbReference type="Proteomes" id="UP000077684">
    <property type="component" value="Unassembled WGS sequence"/>
</dbReference>
<dbReference type="InterPro" id="IPR000719">
    <property type="entry name" value="Prot_kinase_dom"/>
</dbReference>
<keyword evidence="2 3" id="KW-0067">ATP-binding</keyword>
<evidence type="ECO:0000256" key="1">
    <source>
        <dbReference type="ARBA" id="ARBA00022741"/>
    </source>
</evidence>
<dbReference type="SUPFAM" id="SSF56112">
    <property type="entry name" value="Protein kinase-like (PK-like)"/>
    <property type="match status" value="1"/>
</dbReference>
<evidence type="ECO:0000256" key="4">
    <source>
        <dbReference type="SAM" id="MobiDB-lite"/>
    </source>
</evidence>
<evidence type="ECO:0000256" key="3">
    <source>
        <dbReference type="PROSITE-ProRule" id="PRU10141"/>
    </source>
</evidence>
<dbReference type="GO" id="GO:0005524">
    <property type="term" value="F:ATP binding"/>
    <property type="evidence" value="ECO:0007669"/>
    <property type="project" value="UniProtKB-UniRule"/>
</dbReference>
<organism evidence="6 7">
    <name type="scientific">Tilletia controversa</name>
    <name type="common">dwarf bunt fungus</name>
    <dbReference type="NCBI Taxonomy" id="13291"/>
    <lineage>
        <taxon>Eukaryota</taxon>
        <taxon>Fungi</taxon>
        <taxon>Dikarya</taxon>
        <taxon>Basidiomycota</taxon>
        <taxon>Ustilaginomycotina</taxon>
        <taxon>Exobasidiomycetes</taxon>
        <taxon>Tilletiales</taxon>
        <taxon>Tilletiaceae</taxon>
        <taxon>Tilletia</taxon>
    </lineage>
</organism>
<dbReference type="PANTHER" id="PTHR24056">
    <property type="entry name" value="CELL DIVISION PROTEIN KINASE"/>
    <property type="match status" value="1"/>
</dbReference>
<name>A0A8X7SSA4_9BASI</name>
<evidence type="ECO:0000256" key="2">
    <source>
        <dbReference type="ARBA" id="ARBA00022840"/>
    </source>
</evidence>
<dbReference type="Gene3D" id="3.30.200.20">
    <property type="entry name" value="Phosphorylase Kinase, domain 1"/>
    <property type="match status" value="1"/>
</dbReference>
<feature type="compositionally biased region" description="Low complexity" evidence="4">
    <location>
        <begin position="49"/>
        <end position="67"/>
    </location>
</feature>
<comment type="caution">
    <text evidence="6">The sequence shown here is derived from an EMBL/GenBank/DDBJ whole genome shotgun (WGS) entry which is preliminary data.</text>
</comment>
<gene>
    <name evidence="6" type="ORF">A4X06_0g9394</name>
</gene>
<evidence type="ECO:0000313" key="7">
    <source>
        <dbReference type="Proteomes" id="UP000077684"/>
    </source>
</evidence>
<feature type="compositionally biased region" description="Low complexity" evidence="4">
    <location>
        <begin position="119"/>
        <end position="137"/>
    </location>
</feature>
<sequence>MSSCKRPATITSEDHVNIKRVRNDNTAGLHEASIDTQDAAFSLADTAHSQPSPTSSSSSASTGLSCSDGRLESNAPRGKSSIDTVHTEAPVNDGSLRSSIVDNAQSPEQGQIARLSLSPFRPSEAPSPSAAPHTPQSTIKVEPVAAARPEWIAPVTWRPVGRYIRVRNVPLLGQGSNGEVARVLDALGGSMRARKRVSFLNSPPRSLLFEIKALTRLQGHKGITELIDICYTTHKVDLIMPIYWGCLQDLFDQAEGRGLVTSLAKNLTLQLLVAVSYIHRQGLIHLDITPGNLMLTRDCVLKVGDFGIAALAGHDEDTRTFGTFGYTAPECLLGSTKPTCQADVWSTGCVIAHLFLDRPLFAESHDAASSIQDILHFTGHPGGPVFPRARFSPSAFDLPMDWPPVESQATNILQDADGDAADVVEKMLCLQPNRRPHLATFFTHCLFSNSPPPNRVNPMLPRINASIQ</sequence>
<dbReference type="GO" id="GO:0005634">
    <property type="term" value="C:nucleus"/>
    <property type="evidence" value="ECO:0007669"/>
    <property type="project" value="TreeGrafter"/>
</dbReference>
<keyword evidence="1 3" id="KW-0547">Nucleotide-binding</keyword>
<reference evidence="6" key="1">
    <citation type="submission" date="2016-04" db="EMBL/GenBank/DDBJ databases">
        <authorList>
            <person name="Nguyen H.D."/>
            <person name="Samba Siva P."/>
            <person name="Cullis J."/>
            <person name="Levesque C.A."/>
            <person name="Hambleton S."/>
        </authorList>
    </citation>
    <scope>NUCLEOTIDE SEQUENCE</scope>
    <source>
        <strain evidence="6">DAOMC 236426</strain>
    </source>
</reference>
<dbReference type="AlphaFoldDB" id="A0A8X7SSA4"/>
<feature type="binding site" evidence="3">
    <location>
        <position position="195"/>
    </location>
    <ligand>
        <name>ATP</name>
        <dbReference type="ChEBI" id="CHEBI:30616"/>
    </ligand>
</feature>
<dbReference type="GO" id="GO:0004674">
    <property type="term" value="F:protein serine/threonine kinase activity"/>
    <property type="evidence" value="ECO:0007669"/>
    <property type="project" value="TreeGrafter"/>
</dbReference>
<dbReference type="InterPro" id="IPR011009">
    <property type="entry name" value="Kinase-like_dom_sf"/>
</dbReference>
<feature type="domain" description="Protein kinase" evidence="5">
    <location>
        <begin position="166"/>
        <end position="447"/>
    </location>
</feature>
<feature type="region of interest" description="Disordered" evidence="4">
    <location>
        <begin position="119"/>
        <end position="138"/>
    </location>
</feature>
<proteinExistence type="predicted"/>
<accession>A0A8X7SSA4</accession>
<dbReference type="InterPro" id="IPR008266">
    <property type="entry name" value="Tyr_kinase_AS"/>
</dbReference>
<evidence type="ECO:0000259" key="5">
    <source>
        <dbReference type="PROSITE" id="PS50011"/>
    </source>
</evidence>
<dbReference type="EMBL" id="LWDE02002733">
    <property type="protein sequence ID" value="KAE8236919.1"/>
    <property type="molecule type" value="Genomic_DNA"/>
</dbReference>
<dbReference type="InterPro" id="IPR050108">
    <property type="entry name" value="CDK"/>
</dbReference>
<evidence type="ECO:0000313" key="6">
    <source>
        <dbReference type="EMBL" id="KAE8236919.1"/>
    </source>
</evidence>
<dbReference type="InterPro" id="IPR017441">
    <property type="entry name" value="Protein_kinase_ATP_BS"/>
</dbReference>
<feature type="region of interest" description="Disordered" evidence="4">
    <location>
        <begin position="40"/>
        <end position="98"/>
    </location>
</feature>
<reference evidence="6" key="2">
    <citation type="journal article" date="2019" name="IMA Fungus">
        <title>Genome sequencing and comparison of five Tilletia species to identify candidate genes for the detection of regulated species infecting wheat.</title>
        <authorList>
            <person name="Nguyen H.D.T."/>
            <person name="Sultana T."/>
            <person name="Kesanakurti P."/>
            <person name="Hambleton S."/>
        </authorList>
    </citation>
    <scope>NUCLEOTIDE SEQUENCE</scope>
    <source>
        <strain evidence="6">DAOMC 236426</strain>
    </source>
</reference>